<evidence type="ECO:0000256" key="17">
    <source>
        <dbReference type="ARBA" id="ARBA00031026"/>
    </source>
</evidence>
<comment type="caution">
    <text evidence="21">The sequence shown here is derived from an EMBL/GenBank/DDBJ whole genome shotgun (WGS) entry which is preliminary data.</text>
</comment>
<feature type="active site" evidence="19">
    <location>
        <position position="178"/>
    </location>
</feature>
<sequence>MNLSLEFLRAILGEPWALTPVSGQPLARLNSFGIGGAAGLFCQPTTRDELARLFEIIQTHQAPWFIIGKGTNLICKEEDFEGVLIRLAGEFEQVRFAGPMVTVGAGLTDTKLAVKARNQGLKGAEFLVTIPGSLGGAVFQNAGAHGLEMADLIESVECFEPNKGFFRLQKSEMALGYRCSRFQESGELVLFGKLRLEPGDKTQIQAHEKALLAQRKETQIWAHTFGSIFKNPKGQSAWALIDQAGLRGKQLGQVRISPKHANFAENLGGGRSRDLIELIKLVQSEVFKQTGFSLVLEAQQFPPE</sequence>
<keyword evidence="13 19" id="KW-0573">Peptidoglycan synthesis</keyword>
<evidence type="ECO:0000256" key="5">
    <source>
        <dbReference type="ARBA" id="ARBA00012518"/>
    </source>
</evidence>
<feature type="active site" description="Proton donor" evidence="19">
    <location>
        <position position="227"/>
    </location>
</feature>
<gene>
    <name evidence="19" type="primary">murB</name>
    <name evidence="21" type="ORF">A2527_12995</name>
</gene>
<dbReference type="Gene3D" id="3.30.465.10">
    <property type="match status" value="1"/>
</dbReference>
<evidence type="ECO:0000256" key="19">
    <source>
        <dbReference type="HAMAP-Rule" id="MF_00037"/>
    </source>
</evidence>
<keyword evidence="14 19" id="KW-0560">Oxidoreductase</keyword>
<dbReference type="EMBL" id="MFNE01000033">
    <property type="protein sequence ID" value="OGG94857.1"/>
    <property type="molecule type" value="Genomic_DNA"/>
</dbReference>
<reference evidence="21 22" key="1">
    <citation type="journal article" date="2016" name="Nat. Commun.">
        <title>Thousands of microbial genomes shed light on interconnected biogeochemical processes in an aquifer system.</title>
        <authorList>
            <person name="Anantharaman K."/>
            <person name="Brown C.T."/>
            <person name="Hug L.A."/>
            <person name="Sharon I."/>
            <person name="Castelle C.J."/>
            <person name="Probst A.J."/>
            <person name="Thomas B.C."/>
            <person name="Singh A."/>
            <person name="Wilkins M.J."/>
            <person name="Karaoz U."/>
            <person name="Brodie E.L."/>
            <person name="Williams K.H."/>
            <person name="Hubbard S.S."/>
            <person name="Banfield J.F."/>
        </authorList>
    </citation>
    <scope>NUCLEOTIDE SEQUENCE [LARGE SCALE GENOMIC DNA]</scope>
</reference>
<dbReference type="InterPro" id="IPR011601">
    <property type="entry name" value="MurB_C"/>
</dbReference>
<dbReference type="SUPFAM" id="SSF56194">
    <property type="entry name" value="Uridine diphospho-N-Acetylenolpyruvylglucosamine reductase, MurB, C-terminal domain"/>
    <property type="match status" value="1"/>
</dbReference>
<keyword evidence="10 19" id="KW-0274">FAD</keyword>
<evidence type="ECO:0000256" key="2">
    <source>
        <dbReference type="ARBA" id="ARBA00003921"/>
    </source>
</evidence>
<evidence type="ECO:0000256" key="3">
    <source>
        <dbReference type="ARBA" id="ARBA00004496"/>
    </source>
</evidence>
<dbReference type="InterPro" id="IPR036318">
    <property type="entry name" value="FAD-bd_PCMH-like_sf"/>
</dbReference>
<evidence type="ECO:0000256" key="1">
    <source>
        <dbReference type="ARBA" id="ARBA00001974"/>
    </source>
</evidence>
<dbReference type="NCBIfam" id="NF010480">
    <property type="entry name" value="PRK13905.1"/>
    <property type="match status" value="1"/>
</dbReference>
<evidence type="ECO:0000256" key="12">
    <source>
        <dbReference type="ARBA" id="ARBA00022960"/>
    </source>
</evidence>
<dbReference type="InterPro" id="IPR016166">
    <property type="entry name" value="FAD-bd_PCMH"/>
</dbReference>
<evidence type="ECO:0000256" key="8">
    <source>
        <dbReference type="ARBA" id="ARBA00022618"/>
    </source>
</evidence>
<dbReference type="GO" id="GO:0008762">
    <property type="term" value="F:UDP-N-acetylmuramate dehydrogenase activity"/>
    <property type="evidence" value="ECO:0007669"/>
    <property type="project" value="UniProtKB-UniRule"/>
</dbReference>
<evidence type="ECO:0000256" key="4">
    <source>
        <dbReference type="ARBA" id="ARBA00004752"/>
    </source>
</evidence>
<dbReference type="Proteomes" id="UP000178449">
    <property type="component" value="Unassembled WGS sequence"/>
</dbReference>
<accession>A0A1F6G9R7</accession>
<comment type="function">
    <text evidence="2 19">Cell wall formation.</text>
</comment>
<dbReference type="Pfam" id="PF02873">
    <property type="entry name" value="MurB_C"/>
    <property type="match status" value="1"/>
</dbReference>
<protein>
    <recommendedName>
        <fullName evidence="6 19">UDP-N-acetylenolpyruvoylglucosamine reductase</fullName>
        <ecNumber evidence="5 19">1.3.1.98</ecNumber>
    </recommendedName>
    <alternativeName>
        <fullName evidence="17 19">UDP-N-acetylmuramate dehydrogenase</fullName>
    </alternativeName>
</protein>
<organism evidence="21 22">
    <name type="scientific">Candidatus Lambdaproteobacteria bacterium RIFOXYD2_FULL_50_16</name>
    <dbReference type="NCBI Taxonomy" id="1817772"/>
    <lineage>
        <taxon>Bacteria</taxon>
        <taxon>Pseudomonadati</taxon>
        <taxon>Pseudomonadota</taxon>
        <taxon>Candidatus Lambdaproteobacteria</taxon>
    </lineage>
</organism>
<evidence type="ECO:0000256" key="14">
    <source>
        <dbReference type="ARBA" id="ARBA00023002"/>
    </source>
</evidence>
<comment type="similarity">
    <text evidence="19">Belongs to the MurB family.</text>
</comment>
<evidence type="ECO:0000313" key="21">
    <source>
        <dbReference type="EMBL" id="OGG94857.1"/>
    </source>
</evidence>
<keyword evidence="16 19" id="KW-0961">Cell wall biogenesis/degradation</keyword>
<comment type="cofactor">
    <cofactor evidence="1 19">
        <name>FAD</name>
        <dbReference type="ChEBI" id="CHEBI:57692"/>
    </cofactor>
</comment>
<keyword evidence="8 19" id="KW-0132">Cell division</keyword>
<dbReference type="GO" id="GO:0051301">
    <property type="term" value="P:cell division"/>
    <property type="evidence" value="ECO:0007669"/>
    <property type="project" value="UniProtKB-KW"/>
</dbReference>
<dbReference type="GO" id="GO:0071555">
    <property type="term" value="P:cell wall organization"/>
    <property type="evidence" value="ECO:0007669"/>
    <property type="project" value="UniProtKB-KW"/>
</dbReference>
<dbReference type="GO" id="GO:0008360">
    <property type="term" value="P:regulation of cell shape"/>
    <property type="evidence" value="ECO:0007669"/>
    <property type="project" value="UniProtKB-KW"/>
</dbReference>
<dbReference type="GO" id="GO:0009252">
    <property type="term" value="P:peptidoglycan biosynthetic process"/>
    <property type="evidence" value="ECO:0007669"/>
    <property type="project" value="UniProtKB-UniRule"/>
</dbReference>
<comment type="catalytic activity">
    <reaction evidence="18 19">
        <text>UDP-N-acetyl-alpha-D-muramate + NADP(+) = UDP-N-acetyl-3-O-(1-carboxyvinyl)-alpha-D-glucosamine + NADPH + H(+)</text>
        <dbReference type="Rhea" id="RHEA:12248"/>
        <dbReference type="ChEBI" id="CHEBI:15378"/>
        <dbReference type="ChEBI" id="CHEBI:57783"/>
        <dbReference type="ChEBI" id="CHEBI:58349"/>
        <dbReference type="ChEBI" id="CHEBI:68483"/>
        <dbReference type="ChEBI" id="CHEBI:70757"/>
        <dbReference type="EC" id="1.3.1.98"/>
    </reaction>
</comment>
<dbReference type="InterPro" id="IPR003170">
    <property type="entry name" value="MurB"/>
</dbReference>
<dbReference type="UniPathway" id="UPA00219"/>
<dbReference type="STRING" id="1817772.A2527_12995"/>
<evidence type="ECO:0000313" key="22">
    <source>
        <dbReference type="Proteomes" id="UP000178449"/>
    </source>
</evidence>
<proteinExistence type="inferred from homology"/>
<keyword evidence="11 19" id="KW-0521">NADP</keyword>
<dbReference type="AlphaFoldDB" id="A0A1F6G9R7"/>
<keyword evidence="7 19" id="KW-0963">Cytoplasm</keyword>
<evidence type="ECO:0000256" key="15">
    <source>
        <dbReference type="ARBA" id="ARBA00023306"/>
    </source>
</evidence>
<keyword evidence="12 19" id="KW-0133">Cell shape</keyword>
<dbReference type="EC" id="1.3.1.98" evidence="5 19"/>
<dbReference type="HAMAP" id="MF_00037">
    <property type="entry name" value="MurB"/>
    <property type="match status" value="1"/>
</dbReference>
<dbReference type="InterPro" id="IPR016167">
    <property type="entry name" value="FAD-bd_PCMH_sub1"/>
</dbReference>
<evidence type="ECO:0000256" key="10">
    <source>
        <dbReference type="ARBA" id="ARBA00022827"/>
    </source>
</evidence>
<evidence type="ECO:0000256" key="13">
    <source>
        <dbReference type="ARBA" id="ARBA00022984"/>
    </source>
</evidence>
<dbReference type="InterPro" id="IPR016169">
    <property type="entry name" value="FAD-bd_PCMH_sub2"/>
</dbReference>
<dbReference type="PROSITE" id="PS51387">
    <property type="entry name" value="FAD_PCMH"/>
    <property type="match status" value="1"/>
</dbReference>
<evidence type="ECO:0000256" key="7">
    <source>
        <dbReference type="ARBA" id="ARBA00022490"/>
    </source>
</evidence>
<evidence type="ECO:0000256" key="18">
    <source>
        <dbReference type="ARBA" id="ARBA00048914"/>
    </source>
</evidence>
<dbReference type="PANTHER" id="PTHR21071:SF4">
    <property type="entry name" value="UDP-N-ACETYLENOLPYRUVOYLGLUCOSAMINE REDUCTASE"/>
    <property type="match status" value="1"/>
</dbReference>
<dbReference type="GO" id="GO:0071949">
    <property type="term" value="F:FAD binding"/>
    <property type="evidence" value="ECO:0007669"/>
    <property type="project" value="InterPro"/>
</dbReference>
<dbReference type="Gene3D" id="3.90.78.10">
    <property type="entry name" value="UDP-N-acetylenolpyruvoylglucosamine reductase, C-terminal domain"/>
    <property type="match status" value="1"/>
</dbReference>
<dbReference type="SUPFAM" id="SSF56176">
    <property type="entry name" value="FAD-binding/transporter-associated domain-like"/>
    <property type="match status" value="1"/>
</dbReference>
<dbReference type="Gene3D" id="3.30.43.10">
    <property type="entry name" value="Uridine Diphospho-n-acetylenolpyruvylglucosamine Reductase, domain 2"/>
    <property type="match status" value="1"/>
</dbReference>
<dbReference type="InterPro" id="IPR036635">
    <property type="entry name" value="MurB_C_sf"/>
</dbReference>
<feature type="active site" evidence="19">
    <location>
        <position position="297"/>
    </location>
</feature>
<dbReference type="NCBIfam" id="TIGR00179">
    <property type="entry name" value="murB"/>
    <property type="match status" value="1"/>
</dbReference>
<keyword evidence="15 19" id="KW-0131">Cell cycle</keyword>
<dbReference type="GO" id="GO:0005829">
    <property type="term" value="C:cytosol"/>
    <property type="evidence" value="ECO:0007669"/>
    <property type="project" value="TreeGrafter"/>
</dbReference>
<evidence type="ECO:0000256" key="11">
    <source>
        <dbReference type="ARBA" id="ARBA00022857"/>
    </source>
</evidence>
<evidence type="ECO:0000256" key="9">
    <source>
        <dbReference type="ARBA" id="ARBA00022630"/>
    </source>
</evidence>
<evidence type="ECO:0000256" key="16">
    <source>
        <dbReference type="ARBA" id="ARBA00023316"/>
    </source>
</evidence>
<feature type="domain" description="FAD-binding PCMH-type" evidence="20">
    <location>
        <begin position="33"/>
        <end position="199"/>
    </location>
</feature>
<evidence type="ECO:0000259" key="20">
    <source>
        <dbReference type="PROSITE" id="PS51387"/>
    </source>
</evidence>
<comment type="subcellular location">
    <subcellularLocation>
        <location evidence="3 19">Cytoplasm</location>
    </subcellularLocation>
</comment>
<evidence type="ECO:0000256" key="6">
    <source>
        <dbReference type="ARBA" id="ARBA00015188"/>
    </source>
</evidence>
<name>A0A1F6G9R7_9PROT</name>
<keyword evidence="9 19" id="KW-0285">Flavoprotein</keyword>
<dbReference type="PANTHER" id="PTHR21071">
    <property type="entry name" value="UDP-N-ACETYLENOLPYRUVOYLGLUCOSAMINE REDUCTASE"/>
    <property type="match status" value="1"/>
</dbReference>
<dbReference type="InterPro" id="IPR006094">
    <property type="entry name" value="Oxid_FAD_bind_N"/>
</dbReference>
<dbReference type="Pfam" id="PF01565">
    <property type="entry name" value="FAD_binding_4"/>
    <property type="match status" value="1"/>
</dbReference>
<comment type="pathway">
    <text evidence="4 19">Cell wall biogenesis; peptidoglycan biosynthesis.</text>
</comment>